<dbReference type="EMBL" id="KK914893">
    <property type="protein sequence ID" value="KDP26469.1"/>
    <property type="molecule type" value="Genomic_DNA"/>
</dbReference>
<feature type="compositionally biased region" description="Basic and acidic residues" evidence="1">
    <location>
        <begin position="134"/>
        <end position="149"/>
    </location>
</feature>
<keyword evidence="3" id="KW-1185">Reference proteome</keyword>
<reference evidence="2 3" key="1">
    <citation type="journal article" date="2014" name="PLoS ONE">
        <title>Global Analysis of Gene Expression Profiles in Physic Nut (Jatropha curcas L.) Seedlings Exposed to Salt Stress.</title>
        <authorList>
            <person name="Zhang L."/>
            <person name="Zhang C."/>
            <person name="Wu P."/>
            <person name="Chen Y."/>
            <person name="Li M."/>
            <person name="Jiang H."/>
            <person name="Wu G."/>
        </authorList>
    </citation>
    <scope>NUCLEOTIDE SEQUENCE [LARGE SCALE GENOMIC DNA]</scope>
    <source>
        <strain evidence="3">cv. GZQX0401</strain>
        <tissue evidence="2">Young leaves</tissue>
    </source>
</reference>
<proteinExistence type="predicted"/>
<evidence type="ECO:0000313" key="3">
    <source>
        <dbReference type="Proteomes" id="UP000027138"/>
    </source>
</evidence>
<evidence type="ECO:0000313" key="2">
    <source>
        <dbReference type="EMBL" id="KDP26469.1"/>
    </source>
</evidence>
<dbReference type="PANTHER" id="PTHR38932:SF2">
    <property type="entry name" value="DUF3741 DOMAIN-CONTAINING PROTEIN"/>
    <property type="match status" value="1"/>
</dbReference>
<protein>
    <submittedName>
        <fullName evidence="2">Uncharacterized protein</fullName>
    </submittedName>
</protein>
<dbReference type="OrthoDB" id="1867172at2759"/>
<feature type="region of interest" description="Disordered" evidence="1">
    <location>
        <begin position="134"/>
        <end position="162"/>
    </location>
</feature>
<organism evidence="2 3">
    <name type="scientific">Jatropha curcas</name>
    <name type="common">Barbados nut</name>
    <dbReference type="NCBI Taxonomy" id="180498"/>
    <lineage>
        <taxon>Eukaryota</taxon>
        <taxon>Viridiplantae</taxon>
        <taxon>Streptophyta</taxon>
        <taxon>Embryophyta</taxon>
        <taxon>Tracheophyta</taxon>
        <taxon>Spermatophyta</taxon>
        <taxon>Magnoliopsida</taxon>
        <taxon>eudicotyledons</taxon>
        <taxon>Gunneridae</taxon>
        <taxon>Pentapetalae</taxon>
        <taxon>rosids</taxon>
        <taxon>fabids</taxon>
        <taxon>Malpighiales</taxon>
        <taxon>Euphorbiaceae</taxon>
        <taxon>Crotonoideae</taxon>
        <taxon>Jatropheae</taxon>
        <taxon>Jatropha</taxon>
    </lineage>
</organism>
<evidence type="ECO:0000256" key="1">
    <source>
        <dbReference type="SAM" id="MobiDB-lite"/>
    </source>
</evidence>
<dbReference type="AlphaFoldDB" id="A0A067K3T0"/>
<name>A0A067K3T0_JATCU</name>
<sequence length="198" mass="22013">MLRQRIAPFTFCETRFPLSLRISSVLEDREIVFVDQEIDLSALYPRVKVRKHEGEEDGDLEYLSPPKGNSDLLFLEITESPYVQEKENQSDTLDLIARITKPYVPNLTPQPNPISASKANDLKVGNGNRMKISKERSLGLRKCNSEPKKKQTQNKPTASASHAIAAESSLYLRKGDLKAATASNIIAKSEGLSSKVKG</sequence>
<gene>
    <name evidence="2" type="ORF">JCGZ_17627</name>
</gene>
<dbReference type="PANTHER" id="PTHR38932">
    <property type="entry name" value="BNAC03G64660D PROTEIN"/>
    <property type="match status" value="1"/>
</dbReference>
<dbReference type="Proteomes" id="UP000027138">
    <property type="component" value="Unassembled WGS sequence"/>
</dbReference>
<accession>A0A067K3T0</accession>